<reference evidence="2 3" key="1">
    <citation type="submission" date="2017-11" db="EMBL/GenBank/DDBJ databases">
        <title>De novo assembly and phasing of dikaryotic genomes from two isolates of Puccinia coronata f. sp. avenae, the causal agent of oat crown rust.</title>
        <authorList>
            <person name="Miller M.E."/>
            <person name="Zhang Y."/>
            <person name="Omidvar V."/>
            <person name="Sperschneider J."/>
            <person name="Schwessinger B."/>
            <person name="Raley C."/>
            <person name="Palmer J.M."/>
            <person name="Garnica D."/>
            <person name="Upadhyaya N."/>
            <person name="Rathjen J."/>
            <person name="Taylor J.M."/>
            <person name="Park R.F."/>
            <person name="Dodds P.N."/>
            <person name="Hirsch C.D."/>
            <person name="Kianian S.F."/>
            <person name="Figueroa M."/>
        </authorList>
    </citation>
    <scope>NUCLEOTIDE SEQUENCE [LARGE SCALE GENOMIC DNA]</scope>
    <source>
        <strain evidence="2">12SD80</strain>
    </source>
</reference>
<evidence type="ECO:0000313" key="3">
    <source>
        <dbReference type="Proteomes" id="UP000235392"/>
    </source>
</evidence>
<dbReference type="EMBL" id="PGCI01000239">
    <property type="protein sequence ID" value="PLW32605.1"/>
    <property type="molecule type" value="Genomic_DNA"/>
</dbReference>
<organism evidence="2 3">
    <name type="scientific">Puccinia coronata f. sp. avenae</name>
    <dbReference type="NCBI Taxonomy" id="200324"/>
    <lineage>
        <taxon>Eukaryota</taxon>
        <taxon>Fungi</taxon>
        <taxon>Dikarya</taxon>
        <taxon>Basidiomycota</taxon>
        <taxon>Pucciniomycotina</taxon>
        <taxon>Pucciniomycetes</taxon>
        <taxon>Pucciniales</taxon>
        <taxon>Pucciniaceae</taxon>
        <taxon>Puccinia</taxon>
    </lineage>
</organism>
<keyword evidence="1" id="KW-0812">Transmembrane</keyword>
<evidence type="ECO:0000313" key="2">
    <source>
        <dbReference type="EMBL" id="PLW32605.1"/>
    </source>
</evidence>
<gene>
    <name evidence="2" type="ORF">PCASD_13064</name>
</gene>
<name>A0A2N5U4C5_9BASI</name>
<accession>A0A2N5U4C5</accession>
<evidence type="ECO:0000256" key="1">
    <source>
        <dbReference type="SAM" id="Phobius"/>
    </source>
</evidence>
<dbReference type="Proteomes" id="UP000235392">
    <property type="component" value="Unassembled WGS sequence"/>
</dbReference>
<protein>
    <submittedName>
        <fullName evidence="2">Uncharacterized protein</fullName>
    </submittedName>
</protein>
<keyword evidence="1" id="KW-1133">Transmembrane helix</keyword>
<comment type="caution">
    <text evidence="2">The sequence shown here is derived from an EMBL/GenBank/DDBJ whole genome shotgun (WGS) entry which is preliminary data.</text>
</comment>
<keyword evidence="1" id="KW-0472">Membrane</keyword>
<dbReference type="AlphaFoldDB" id="A0A2N5U4C5"/>
<sequence length="152" mass="16625">MKTAFGRTYVHVFKEFLRQTGRKSMLDEAIEAYNKDQQEKSLFWAVMGLNTPVVDLTKSIICAKPGDQPHKLRPAQAHWVADQAPKLPKSDPTGQVRVVSRRGRGDAGLSLGVTSVAVFRGACLVMVLIGQAPDAPRRQQKGNPIGRGCTCP</sequence>
<feature type="transmembrane region" description="Helical" evidence="1">
    <location>
        <begin position="107"/>
        <end position="129"/>
    </location>
</feature>
<proteinExistence type="predicted"/>